<gene>
    <name evidence="1" type="ORF">PODLI_1B039380</name>
</gene>
<accession>A0AA35JWI2</accession>
<dbReference type="Proteomes" id="UP001178461">
    <property type="component" value="Chromosome 2"/>
</dbReference>
<dbReference type="AlphaFoldDB" id="A0AA35JWI2"/>
<dbReference type="EMBL" id="OX395127">
    <property type="protein sequence ID" value="CAI5767417.1"/>
    <property type="molecule type" value="Genomic_DNA"/>
</dbReference>
<sequence length="130" mass="14317">MICLPSTMDGWLRVVPQPILHSPPLNSTVCPSPCLYPHLSIKDVRTHHHRHIAFLVILSHSIIHLLSNIISSHKKGKKMPPFCTTVCKWPTEELVPFGAAQCHSCDGVVAASWNGGRNGPRLLVVEIFSG</sequence>
<name>A0AA35JWI2_9SAUR</name>
<evidence type="ECO:0000313" key="1">
    <source>
        <dbReference type="EMBL" id="CAI5767417.1"/>
    </source>
</evidence>
<evidence type="ECO:0000313" key="2">
    <source>
        <dbReference type="Proteomes" id="UP001178461"/>
    </source>
</evidence>
<protein>
    <submittedName>
        <fullName evidence="1">Uncharacterized protein</fullName>
    </submittedName>
</protein>
<keyword evidence="2" id="KW-1185">Reference proteome</keyword>
<proteinExistence type="predicted"/>
<reference evidence="1" key="1">
    <citation type="submission" date="2022-12" db="EMBL/GenBank/DDBJ databases">
        <authorList>
            <person name="Alioto T."/>
            <person name="Alioto T."/>
            <person name="Gomez Garrido J."/>
        </authorList>
    </citation>
    <scope>NUCLEOTIDE SEQUENCE</scope>
</reference>
<organism evidence="1 2">
    <name type="scientific">Podarcis lilfordi</name>
    <name type="common">Lilford's wall lizard</name>
    <dbReference type="NCBI Taxonomy" id="74358"/>
    <lineage>
        <taxon>Eukaryota</taxon>
        <taxon>Metazoa</taxon>
        <taxon>Chordata</taxon>
        <taxon>Craniata</taxon>
        <taxon>Vertebrata</taxon>
        <taxon>Euteleostomi</taxon>
        <taxon>Lepidosauria</taxon>
        <taxon>Squamata</taxon>
        <taxon>Bifurcata</taxon>
        <taxon>Unidentata</taxon>
        <taxon>Episquamata</taxon>
        <taxon>Laterata</taxon>
        <taxon>Lacertibaenia</taxon>
        <taxon>Lacertidae</taxon>
        <taxon>Podarcis</taxon>
    </lineage>
</organism>